<dbReference type="AlphaFoldDB" id="A0A412SEU6"/>
<dbReference type="EMBL" id="QRXV01000022">
    <property type="protein sequence ID" value="RGU36183.1"/>
    <property type="molecule type" value="Genomic_DNA"/>
</dbReference>
<protein>
    <submittedName>
        <fullName evidence="1">Uncharacterized protein</fullName>
    </submittedName>
</protein>
<reference evidence="1 2" key="1">
    <citation type="submission" date="2018-08" db="EMBL/GenBank/DDBJ databases">
        <title>A genome reference for cultivated species of the human gut microbiota.</title>
        <authorList>
            <person name="Zou Y."/>
            <person name="Xue W."/>
            <person name="Luo G."/>
        </authorList>
    </citation>
    <scope>NUCLEOTIDE SEQUENCE [LARGE SCALE GENOMIC DNA]</scope>
    <source>
        <strain evidence="1 2">AF17-20</strain>
    </source>
</reference>
<sequence length="72" mass="8575">MTFILDNGNRFIRLREAVGATANYLGEYDFATILKRLALNFTGIIRIYFPVFKVLRDNMLDSPRYNFHFYIF</sequence>
<name>A0A412SEU6_BACUN</name>
<evidence type="ECO:0000313" key="2">
    <source>
        <dbReference type="Proteomes" id="UP000284022"/>
    </source>
</evidence>
<comment type="caution">
    <text evidence="1">The sequence shown here is derived from an EMBL/GenBank/DDBJ whole genome shotgun (WGS) entry which is preliminary data.</text>
</comment>
<proteinExistence type="predicted"/>
<evidence type="ECO:0000313" key="1">
    <source>
        <dbReference type="EMBL" id="RGU36183.1"/>
    </source>
</evidence>
<dbReference type="Proteomes" id="UP000284022">
    <property type="component" value="Unassembled WGS sequence"/>
</dbReference>
<gene>
    <name evidence="1" type="ORF">DWW83_18100</name>
</gene>
<organism evidence="1 2">
    <name type="scientific">Bacteroides uniformis</name>
    <dbReference type="NCBI Taxonomy" id="820"/>
    <lineage>
        <taxon>Bacteria</taxon>
        <taxon>Pseudomonadati</taxon>
        <taxon>Bacteroidota</taxon>
        <taxon>Bacteroidia</taxon>
        <taxon>Bacteroidales</taxon>
        <taxon>Bacteroidaceae</taxon>
        <taxon>Bacteroides</taxon>
    </lineage>
</organism>
<accession>A0A412SEU6</accession>